<gene>
    <name evidence="1" type="ORF">ACN38_g5261</name>
</gene>
<comment type="caution">
    <text evidence="1">The sequence shown here is derived from an EMBL/GenBank/DDBJ whole genome shotgun (WGS) entry which is preliminary data.</text>
</comment>
<dbReference type="EMBL" id="LHQQ01000073">
    <property type="protein sequence ID" value="KOS43830.1"/>
    <property type="molecule type" value="Genomic_DNA"/>
</dbReference>
<accession>A0A0M8PAN0</accession>
<evidence type="ECO:0000313" key="2">
    <source>
        <dbReference type="Proteomes" id="UP000037696"/>
    </source>
</evidence>
<dbReference type="AlphaFoldDB" id="A0A0M8PAN0"/>
<sequence length="127" mass="13667">MDMEDSKPSSMQVHGFAATAGRKWRDLTSIVDAESSLSADRGLLAIGVFETVDSCIERGRAIATPARISLHAPTLLSGSLIRRNKVGILKIKIFLLETSHPIATNLLLNNLFAPSNDSTLDPHGDEA</sequence>
<name>A0A0M8PAN0_9EURO</name>
<protein>
    <submittedName>
        <fullName evidence="1">Uncharacterized protein</fullName>
    </submittedName>
</protein>
<evidence type="ECO:0000313" key="1">
    <source>
        <dbReference type="EMBL" id="KOS43830.1"/>
    </source>
</evidence>
<reference evidence="1 2" key="1">
    <citation type="submission" date="2015-08" db="EMBL/GenBank/DDBJ databases">
        <title>Genome sequencing of Penicillium nordicum.</title>
        <authorList>
            <person name="Nguyen H.D."/>
            <person name="Seifert K.A."/>
        </authorList>
    </citation>
    <scope>NUCLEOTIDE SEQUENCE [LARGE SCALE GENOMIC DNA]</scope>
    <source>
        <strain evidence="1 2">DAOMC 185683</strain>
    </source>
</reference>
<dbReference type="Proteomes" id="UP000037696">
    <property type="component" value="Unassembled WGS sequence"/>
</dbReference>
<proteinExistence type="predicted"/>
<keyword evidence="2" id="KW-1185">Reference proteome</keyword>
<organism evidence="1 2">
    <name type="scientific">Penicillium nordicum</name>
    <dbReference type="NCBI Taxonomy" id="229535"/>
    <lineage>
        <taxon>Eukaryota</taxon>
        <taxon>Fungi</taxon>
        <taxon>Dikarya</taxon>
        <taxon>Ascomycota</taxon>
        <taxon>Pezizomycotina</taxon>
        <taxon>Eurotiomycetes</taxon>
        <taxon>Eurotiomycetidae</taxon>
        <taxon>Eurotiales</taxon>
        <taxon>Aspergillaceae</taxon>
        <taxon>Penicillium</taxon>
    </lineage>
</organism>